<dbReference type="InterPro" id="IPR003776">
    <property type="entry name" value="YcaO-like_dom"/>
</dbReference>
<organism evidence="2 3">
    <name type="scientific">Pseudomonas kielensis</name>
    <dbReference type="NCBI Taxonomy" id="2762577"/>
    <lineage>
        <taxon>Bacteria</taxon>
        <taxon>Pseudomonadati</taxon>
        <taxon>Pseudomonadota</taxon>
        <taxon>Gammaproteobacteria</taxon>
        <taxon>Pseudomonadales</taxon>
        <taxon>Pseudomonadaceae</taxon>
        <taxon>Pseudomonas</taxon>
    </lineage>
</organism>
<evidence type="ECO:0000313" key="2">
    <source>
        <dbReference type="EMBL" id="MBC2688646.1"/>
    </source>
</evidence>
<evidence type="ECO:0000259" key="1">
    <source>
        <dbReference type="PROSITE" id="PS51664"/>
    </source>
</evidence>
<reference evidence="2 3" key="1">
    <citation type="submission" date="2020-08" db="EMBL/GenBank/DDBJ databases">
        <title>Pseudomonas sp. nov.</title>
        <authorList>
            <person name="Gieschler S."/>
            <person name="Fiedler G."/>
            <person name="Brinks E."/>
            <person name="Boehnlein C."/>
            <person name="Franz C.M.A.P."/>
            <person name="Kabisch J."/>
        </authorList>
    </citation>
    <scope>NUCLEOTIDE SEQUENCE [LARGE SCALE GENOMIC DNA]</scope>
    <source>
        <strain evidence="2 3">MBT-1</strain>
    </source>
</reference>
<gene>
    <name evidence="2" type="ORF">H7995_02405</name>
</gene>
<dbReference type="AlphaFoldDB" id="A0A7X1KWA9"/>
<sequence length="385" mass="43654">MLTCQPCGIKSIPTSAEVNDRWGNGGSGIGAGSKAIQSALGEYFERRHFYMEVMPDQQGPLGYSLTPEEKISFAVALSQTSEKAHQPEKIEEHTFNLSEVYRSDDFSSCHIPTACISLSSHKIESDNLLYPQRDTCGCSFHWDPTTAIFGSLKEKLERQFLAKFWLTKRCNKIISPTDTVNMLRKSNSCALYKHLLRAGESTIIDISDANFPGSCILTVYGNHKKGRHVNYCAGMAYAASVEEAIEKSINELWQTYRFIDVFTATDSAHSDIDDPYLKYFLNCNNYTTYRTITTTLIQPPPQPSKSFEFNEQGLLAALDNQHIKGFIYLKPMTINNSTCYASKYISPDLFLHMNNSANINLRNKYSEKFLNEIYEDRKKFMVPFP</sequence>
<dbReference type="EMBL" id="JACMYG010000002">
    <property type="protein sequence ID" value="MBC2688646.1"/>
    <property type="molecule type" value="Genomic_DNA"/>
</dbReference>
<keyword evidence="3" id="KW-1185">Reference proteome</keyword>
<proteinExistence type="predicted"/>
<protein>
    <submittedName>
        <fullName evidence="2">YcaO-like family protein</fullName>
    </submittedName>
</protein>
<dbReference type="PROSITE" id="PS51664">
    <property type="entry name" value="YCAO"/>
    <property type="match status" value="1"/>
</dbReference>
<accession>A0A7X1KWA9</accession>
<evidence type="ECO:0000313" key="3">
    <source>
        <dbReference type="Proteomes" id="UP000526003"/>
    </source>
</evidence>
<comment type="caution">
    <text evidence="2">The sequence shown here is derived from an EMBL/GenBank/DDBJ whole genome shotgun (WGS) entry which is preliminary data.</text>
</comment>
<feature type="domain" description="YcaO" evidence="1">
    <location>
        <begin position="26"/>
        <end position="385"/>
    </location>
</feature>
<dbReference type="Proteomes" id="UP000526003">
    <property type="component" value="Unassembled WGS sequence"/>
</dbReference>
<name>A0A7X1KWA9_9PSED</name>
<dbReference type="Pfam" id="PF02624">
    <property type="entry name" value="YcaO"/>
    <property type="match status" value="1"/>
</dbReference>